<sequence>MPRRAEQQLSFHSKTLIPCTNIRPDSFEQTVRNPSGIQKTQGRAIIRSTIGFMVEFTEQYAPGRVLQEPSPGGITPVSTLTEHHVIRHFAFFSITVAALQQKTN</sequence>
<keyword evidence="2" id="KW-1185">Reference proteome</keyword>
<protein>
    <submittedName>
        <fullName evidence="1">Uncharacterized protein</fullName>
    </submittedName>
</protein>
<evidence type="ECO:0000313" key="2">
    <source>
        <dbReference type="Proteomes" id="UP000719412"/>
    </source>
</evidence>
<name>A0A8J6HJ86_TENMO</name>
<comment type="caution">
    <text evidence="1">The sequence shown here is derived from an EMBL/GenBank/DDBJ whole genome shotgun (WGS) entry which is preliminary data.</text>
</comment>
<dbReference type="Proteomes" id="UP000719412">
    <property type="component" value="Unassembled WGS sequence"/>
</dbReference>
<gene>
    <name evidence="1" type="ORF">GEV33_003016</name>
</gene>
<dbReference type="AlphaFoldDB" id="A0A8J6HJ86"/>
<reference evidence="1" key="2">
    <citation type="submission" date="2021-08" db="EMBL/GenBank/DDBJ databases">
        <authorList>
            <person name="Eriksson T."/>
        </authorList>
    </citation>
    <scope>NUCLEOTIDE SEQUENCE</scope>
    <source>
        <strain evidence="1">Stoneville</strain>
        <tissue evidence="1">Whole head</tissue>
    </source>
</reference>
<accession>A0A8J6HJ86</accession>
<reference evidence="1" key="1">
    <citation type="journal article" date="2020" name="J Insects Food Feed">
        <title>The yellow mealworm (Tenebrio molitor) genome: a resource for the emerging insects as food and feed industry.</title>
        <authorList>
            <person name="Eriksson T."/>
            <person name="Andere A."/>
            <person name="Kelstrup H."/>
            <person name="Emery V."/>
            <person name="Picard C."/>
        </authorList>
    </citation>
    <scope>NUCLEOTIDE SEQUENCE</scope>
    <source>
        <strain evidence="1">Stoneville</strain>
        <tissue evidence="1">Whole head</tissue>
    </source>
</reference>
<dbReference type="EMBL" id="JABDTM020013729">
    <property type="protein sequence ID" value="KAH0819775.1"/>
    <property type="molecule type" value="Genomic_DNA"/>
</dbReference>
<proteinExistence type="predicted"/>
<evidence type="ECO:0000313" key="1">
    <source>
        <dbReference type="EMBL" id="KAH0819775.1"/>
    </source>
</evidence>
<organism evidence="1 2">
    <name type="scientific">Tenebrio molitor</name>
    <name type="common">Yellow mealworm beetle</name>
    <dbReference type="NCBI Taxonomy" id="7067"/>
    <lineage>
        <taxon>Eukaryota</taxon>
        <taxon>Metazoa</taxon>
        <taxon>Ecdysozoa</taxon>
        <taxon>Arthropoda</taxon>
        <taxon>Hexapoda</taxon>
        <taxon>Insecta</taxon>
        <taxon>Pterygota</taxon>
        <taxon>Neoptera</taxon>
        <taxon>Endopterygota</taxon>
        <taxon>Coleoptera</taxon>
        <taxon>Polyphaga</taxon>
        <taxon>Cucujiformia</taxon>
        <taxon>Tenebrionidae</taxon>
        <taxon>Tenebrio</taxon>
    </lineage>
</organism>